<dbReference type="Proteomes" id="UP001290462">
    <property type="component" value="Unassembled WGS sequence"/>
</dbReference>
<proteinExistence type="predicted"/>
<dbReference type="PIRSF" id="PIRSF006483">
    <property type="entry name" value="Membrane_protein_YitT"/>
    <property type="match status" value="1"/>
</dbReference>
<name>A0AAW9K7T4_CARML</name>
<evidence type="ECO:0000256" key="4">
    <source>
        <dbReference type="ARBA" id="ARBA00022989"/>
    </source>
</evidence>
<comment type="caution">
    <text evidence="8">The sequence shown here is derived from an EMBL/GenBank/DDBJ whole genome shotgun (WGS) entry which is preliminary data.</text>
</comment>
<comment type="subcellular location">
    <subcellularLocation>
        <location evidence="1">Cell membrane</location>
        <topology evidence="1">Multi-pass membrane protein</topology>
    </subcellularLocation>
</comment>
<dbReference type="GO" id="GO:0005886">
    <property type="term" value="C:plasma membrane"/>
    <property type="evidence" value="ECO:0007669"/>
    <property type="project" value="UniProtKB-SubCell"/>
</dbReference>
<dbReference type="InterPro" id="IPR051461">
    <property type="entry name" value="UPF0750_membrane"/>
</dbReference>
<dbReference type="Pfam" id="PF02588">
    <property type="entry name" value="YitT_membrane"/>
    <property type="match status" value="1"/>
</dbReference>
<dbReference type="EMBL" id="JAVBVO010000005">
    <property type="protein sequence ID" value="MDZ5760244.1"/>
    <property type="molecule type" value="Genomic_DNA"/>
</dbReference>
<feature type="transmembrane region" description="Helical" evidence="6">
    <location>
        <begin position="56"/>
        <end position="76"/>
    </location>
</feature>
<evidence type="ECO:0000256" key="1">
    <source>
        <dbReference type="ARBA" id="ARBA00004651"/>
    </source>
</evidence>
<dbReference type="InterPro" id="IPR003740">
    <property type="entry name" value="YitT"/>
</dbReference>
<evidence type="ECO:0000256" key="5">
    <source>
        <dbReference type="ARBA" id="ARBA00023136"/>
    </source>
</evidence>
<evidence type="ECO:0000256" key="2">
    <source>
        <dbReference type="ARBA" id="ARBA00022475"/>
    </source>
</evidence>
<dbReference type="AlphaFoldDB" id="A0AAW9K7T4"/>
<evidence type="ECO:0000259" key="7">
    <source>
        <dbReference type="Pfam" id="PF10035"/>
    </source>
</evidence>
<protein>
    <submittedName>
        <fullName evidence="8">YitT family protein</fullName>
    </submittedName>
</protein>
<feature type="transmembrane region" description="Helical" evidence="6">
    <location>
        <begin position="12"/>
        <end position="36"/>
    </location>
</feature>
<dbReference type="CDD" id="cd16380">
    <property type="entry name" value="YitT_C"/>
    <property type="match status" value="1"/>
</dbReference>
<dbReference type="Gene3D" id="3.30.70.120">
    <property type="match status" value="1"/>
</dbReference>
<gene>
    <name evidence="8" type="ORF">RAK27_16520</name>
</gene>
<keyword evidence="5 6" id="KW-0472">Membrane</keyword>
<dbReference type="PANTHER" id="PTHR33545">
    <property type="entry name" value="UPF0750 MEMBRANE PROTEIN YITT-RELATED"/>
    <property type="match status" value="1"/>
</dbReference>
<keyword evidence="4 6" id="KW-1133">Transmembrane helix</keyword>
<keyword evidence="3 6" id="KW-0812">Transmembrane</keyword>
<keyword evidence="2" id="KW-1003">Cell membrane</keyword>
<sequence>MKKKLMSHRHSMKVVDVLHVLVGAFFIAIAVNGFFLPNQIVSGGVSGLSVVLNYQFGWQPSLILLAVNVPLLILCFLTLGVSAGLKTILGSLILPFYVELTSTMKPVTENPLLAAVFGGIVVGIGIGIVFKGKASTGGTGIIALVIHKYLHLPKGTSVALIDGLIVFSAFLVFDVDIVMYSLMSLFIISRVIDLVQVGFNRSKNVLVISESVLLIKEQILTELDRGVTNISIRGGYGNQEQEMLMCVIPEREFNQLKEAVLEIDANAFVVVMSASEVMGRGFSLLREQ</sequence>
<feature type="transmembrane region" description="Helical" evidence="6">
    <location>
        <begin position="112"/>
        <end position="130"/>
    </location>
</feature>
<evidence type="ECO:0000256" key="6">
    <source>
        <dbReference type="SAM" id="Phobius"/>
    </source>
</evidence>
<dbReference type="Pfam" id="PF10035">
    <property type="entry name" value="DUF2179"/>
    <property type="match status" value="1"/>
</dbReference>
<dbReference type="PANTHER" id="PTHR33545:SF9">
    <property type="entry name" value="UPF0750 MEMBRANE PROTEIN YITE"/>
    <property type="match status" value="1"/>
</dbReference>
<dbReference type="RefSeq" id="WP_322809631.1">
    <property type="nucleotide sequence ID" value="NZ_JAVBVO010000005.1"/>
</dbReference>
<dbReference type="InterPro" id="IPR019264">
    <property type="entry name" value="DUF2179"/>
</dbReference>
<evidence type="ECO:0000313" key="9">
    <source>
        <dbReference type="Proteomes" id="UP001290462"/>
    </source>
</evidence>
<evidence type="ECO:0000256" key="3">
    <source>
        <dbReference type="ARBA" id="ARBA00022692"/>
    </source>
</evidence>
<organism evidence="8 9">
    <name type="scientific">Carnobacterium maltaromaticum</name>
    <name type="common">Carnobacterium piscicola</name>
    <dbReference type="NCBI Taxonomy" id="2751"/>
    <lineage>
        <taxon>Bacteria</taxon>
        <taxon>Bacillati</taxon>
        <taxon>Bacillota</taxon>
        <taxon>Bacilli</taxon>
        <taxon>Lactobacillales</taxon>
        <taxon>Carnobacteriaceae</taxon>
        <taxon>Carnobacterium</taxon>
    </lineage>
</organism>
<dbReference type="InterPro" id="IPR015867">
    <property type="entry name" value="N-reg_PII/ATP_PRibTrfase_C"/>
</dbReference>
<evidence type="ECO:0000313" key="8">
    <source>
        <dbReference type="EMBL" id="MDZ5760244.1"/>
    </source>
</evidence>
<feature type="transmembrane region" description="Helical" evidence="6">
    <location>
        <begin position="151"/>
        <end position="171"/>
    </location>
</feature>
<feature type="domain" description="DUF2179" evidence="7">
    <location>
        <begin position="225"/>
        <end position="279"/>
    </location>
</feature>
<reference evidence="8" key="1">
    <citation type="submission" date="2023-08" db="EMBL/GenBank/DDBJ databases">
        <title>Genomic characterization of piscicolin 126 produced by Carnobacterium maltaromaticum CM22 strain isolated from salmon (Salmo salar).</title>
        <authorList>
            <person name="Gonzalez-Gragera E."/>
            <person name="Garcia-Lopez J.D."/>
            <person name="Teso-Perez C."/>
            <person name="Gimenez-Hernandez I."/>
            <person name="Peralta-Sanchez J.M."/>
            <person name="Valdivia E."/>
            <person name="Montalban-Lopez M."/>
            <person name="Martin-Platero A.M."/>
            <person name="Banos A."/>
            <person name="Martinez-Bueno M."/>
        </authorList>
    </citation>
    <scope>NUCLEOTIDE SEQUENCE</scope>
    <source>
        <strain evidence="8">CM22</strain>
    </source>
</reference>
<accession>A0AAW9K7T4</accession>